<dbReference type="RefSeq" id="WP_145786705.1">
    <property type="nucleotide sequence ID" value="NZ_BAAABR010000066.1"/>
</dbReference>
<dbReference type="EMBL" id="VIVR01000001">
    <property type="protein sequence ID" value="TWE15323.1"/>
    <property type="molecule type" value="Genomic_DNA"/>
</dbReference>
<dbReference type="OrthoDB" id="4295590at2"/>
<gene>
    <name evidence="1" type="ORF">FB465_0215</name>
</gene>
<comment type="caution">
    <text evidence="1">The sequence shown here is derived from an EMBL/GenBank/DDBJ whole genome shotgun (WGS) entry which is preliminary data.</text>
</comment>
<accession>A0A561EIC0</accession>
<organism evidence="1 2">
    <name type="scientific">Kitasatospora atroaurantiaca</name>
    <dbReference type="NCBI Taxonomy" id="285545"/>
    <lineage>
        <taxon>Bacteria</taxon>
        <taxon>Bacillati</taxon>
        <taxon>Actinomycetota</taxon>
        <taxon>Actinomycetes</taxon>
        <taxon>Kitasatosporales</taxon>
        <taxon>Streptomycetaceae</taxon>
        <taxon>Kitasatospora</taxon>
    </lineage>
</organism>
<evidence type="ECO:0008006" key="3">
    <source>
        <dbReference type="Google" id="ProtNLM"/>
    </source>
</evidence>
<reference evidence="1 2" key="1">
    <citation type="submission" date="2019-06" db="EMBL/GenBank/DDBJ databases">
        <title>Sequencing the genomes of 1000 actinobacteria strains.</title>
        <authorList>
            <person name="Klenk H.-P."/>
        </authorList>
    </citation>
    <scope>NUCLEOTIDE SEQUENCE [LARGE SCALE GENOMIC DNA]</scope>
    <source>
        <strain evidence="1 2">DSM 41649</strain>
    </source>
</reference>
<keyword evidence="2" id="KW-1185">Reference proteome</keyword>
<name>A0A561EIC0_9ACTN</name>
<evidence type="ECO:0000313" key="2">
    <source>
        <dbReference type="Proteomes" id="UP000318416"/>
    </source>
</evidence>
<dbReference type="AlphaFoldDB" id="A0A561EIC0"/>
<dbReference type="Proteomes" id="UP000318416">
    <property type="component" value="Unassembled WGS sequence"/>
</dbReference>
<evidence type="ECO:0000313" key="1">
    <source>
        <dbReference type="EMBL" id="TWE15323.1"/>
    </source>
</evidence>
<protein>
    <recommendedName>
        <fullName evidence="3">Fic family toxin-antitoxin system, toxin component</fullName>
    </recommendedName>
</protein>
<proteinExistence type="predicted"/>
<sequence>MILHVDLSWILDVALRAGHDDPSPEDYGVPIAAVERHRAVLAGEDVYGEAYDRAAALAHTLGRLRWLERSNLQVAVAVAHGYLLASGVPVKLDADRVTALATELTRRGSTAASVAAVLRGWAA</sequence>